<sequence length="117" mass="12623">MPLALQDGTSPMSEAFEIAQTIPTERPLSFDEAAALVRSHVGTPQDVGYQMFDNIASAVKALSHQSRFAGADYDCLSCGNGWTYEGIDPAPDPATCPFCGREGNSPLRAWEGERKDI</sequence>
<comment type="caution">
    <text evidence="1">The sequence shown here is derived from an EMBL/GenBank/DDBJ whole genome shotgun (WGS) entry which is preliminary data.</text>
</comment>
<evidence type="ECO:0000313" key="2">
    <source>
        <dbReference type="Proteomes" id="UP000018209"/>
    </source>
</evidence>
<name>A0ABQ0J1N1_GLUTH</name>
<accession>A0ABQ0J1N1</accession>
<keyword evidence="2" id="KW-1185">Reference proteome</keyword>
<protein>
    <recommendedName>
        <fullName evidence="3">Rubredoxin-like domain-containing protein</fullName>
    </recommendedName>
</protein>
<organism evidence="1 2">
    <name type="scientific">Gluconobacter thailandicus NBRC 3257</name>
    <dbReference type="NCBI Taxonomy" id="1381097"/>
    <lineage>
        <taxon>Bacteria</taxon>
        <taxon>Pseudomonadati</taxon>
        <taxon>Pseudomonadota</taxon>
        <taxon>Alphaproteobacteria</taxon>
        <taxon>Acetobacterales</taxon>
        <taxon>Acetobacteraceae</taxon>
        <taxon>Gluconobacter</taxon>
    </lineage>
</organism>
<evidence type="ECO:0000313" key="1">
    <source>
        <dbReference type="EMBL" id="GAD28344.1"/>
    </source>
</evidence>
<dbReference type="Proteomes" id="UP000018209">
    <property type="component" value="Unassembled WGS sequence"/>
</dbReference>
<reference evidence="1 2" key="1">
    <citation type="submission" date="2013-08" db="EMBL/GenBank/DDBJ databases">
        <title>Gluconobacter thailandicus NBRC 3257 whole genome sequence.</title>
        <authorList>
            <person name="Matsutani M."/>
            <person name="Yakushi T."/>
            <person name="Matsushita K."/>
        </authorList>
    </citation>
    <scope>NUCLEOTIDE SEQUENCE [LARGE SCALE GENOMIC DNA]</scope>
    <source>
        <strain evidence="1 2">NBRC 3257</strain>
    </source>
</reference>
<evidence type="ECO:0008006" key="3">
    <source>
        <dbReference type="Google" id="ProtNLM"/>
    </source>
</evidence>
<gene>
    <name evidence="1" type="ORF">NBRC3257_3343</name>
</gene>
<proteinExistence type="predicted"/>
<dbReference type="EMBL" id="BASM01000090">
    <property type="protein sequence ID" value="GAD28344.1"/>
    <property type="molecule type" value="Genomic_DNA"/>
</dbReference>